<dbReference type="EMBL" id="CP004357">
    <property type="protein sequence ID" value="AGJ90804.1"/>
    <property type="molecule type" value="Genomic_DNA"/>
</dbReference>
<protein>
    <submittedName>
        <fullName evidence="1">Uncharacterized protein</fullName>
    </submittedName>
</protein>
<proteinExistence type="predicted"/>
<dbReference type="AlphaFoldDB" id="M9WHD9"/>
<dbReference type="eggNOG" id="ENOG50349PB">
    <property type="taxonomic scope" value="Bacteria"/>
</dbReference>
<dbReference type="PATRIC" id="fig|1292033.3.peg.378"/>
<name>M9WHD9_9MOLU</name>
<organism evidence="1 2">
    <name type="scientific">Mycoplasma putrefaciens Mput9231</name>
    <dbReference type="NCBI Taxonomy" id="1292033"/>
    <lineage>
        <taxon>Bacteria</taxon>
        <taxon>Bacillati</taxon>
        <taxon>Mycoplasmatota</taxon>
        <taxon>Mollicutes</taxon>
        <taxon>Mycoplasmataceae</taxon>
        <taxon>Mycoplasma</taxon>
    </lineage>
</organism>
<evidence type="ECO:0000313" key="1">
    <source>
        <dbReference type="EMBL" id="AGJ90804.1"/>
    </source>
</evidence>
<keyword evidence="2" id="KW-1185">Reference proteome</keyword>
<dbReference type="KEGG" id="mput:MPUT9231_3900"/>
<reference evidence="1 2" key="1">
    <citation type="journal article" date="2013" name="Genome Announc.">
        <title>Complete Genome Sequence of Mycoplasma putrefaciens Strain 9231, One of the Agents of Contagious Agalactia in Goats.</title>
        <authorList>
            <person name="Dupuy V."/>
            <person name="Sirand-Pugnet P."/>
            <person name="Baranowski E."/>
            <person name="Barre A."/>
            <person name="Breton M."/>
            <person name="Couture C."/>
            <person name="Dordet-Frisoni E."/>
            <person name="Gaurivaud P."/>
            <person name="Jacob D."/>
            <person name="Lemaitre C."/>
            <person name="Manso-Silvan L."/>
            <person name="Nikolski M."/>
            <person name="Nouvel L.X."/>
            <person name="Poumarat F."/>
            <person name="Tardy F."/>
            <person name="Thebault P."/>
            <person name="Theil S."/>
            <person name="Citti C."/>
            <person name="Blanchard A."/>
            <person name="Thiaucourt F."/>
        </authorList>
    </citation>
    <scope>NUCLEOTIDE SEQUENCE [LARGE SCALE GENOMIC DNA]</scope>
    <source>
        <strain evidence="1">Mput9231</strain>
    </source>
</reference>
<dbReference type="Proteomes" id="UP000012984">
    <property type="component" value="Chromosome"/>
</dbReference>
<dbReference type="HOGENOM" id="CLU_166887_0_0_14"/>
<gene>
    <name evidence="1" type="ORF">MPUT9231_3900</name>
</gene>
<evidence type="ECO:0000313" key="2">
    <source>
        <dbReference type="Proteomes" id="UP000012984"/>
    </source>
</evidence>
<sequence>MLWKMNNINFDPKNYQSFNDYNDLMIRAFKITCSLCDSQEIEFLFKDSPIPIGRLLKQQNLKLSDIEVEQIVKQELIKWDQLEASNFKQKIPTFLCAICWNSLLENSTKQDS</sequence>
<accession>M9WHD9</accession>